<keyword evidence="5" id="KW-1185">Reference proteome</keyword>
<feature type="compositionally biased region" description="Basic and acidic residues" evidence="4">
    <location>
        <begin position="222"/>
        <end position="242"/>
    </location>
</feature>
<feature type="region of interest" description="Disordered" evidence="4">
    <location>
        <begin position="204"/>
        <end position="249"/>
    </location>
</feature>
<dbReference type="PANTHER" id="PTHR16684:SF11">
    <property type="entry name" value="CENTROMERE PROTEIN C"/>
    <property type="match status" value="1"/>
</dbReference>
<dbReference type="OMA" id="IHRGNTE"/>
<reference evidence="6" key="1">
    <citation type="submission" date="2025-08" db="UniProtKB">
        <authorList>
            <consortium name="RefSeq"/>
        </authorList>
    </citation>
    <scope>IDENTIFICATION</scope>
</reference>
<dbReference type="AlphaFoldDB" id="A0A1U7ZP32"/>
<evidence type="ECO:0000313" key="5">
    <source>
        <dbReference type="Proteomes" id="UP000189703"/>
    </source>
</evidence>
<dbReference type="GO" id="GO:0005634">
    <property type="term" value="C:nucleus"/>
    <property type="evidence" value="ECO:0007669"/>
    <property type="project" value="UniProtKB-SubCell"/>
</dbReference>
<dbReference type="GO" id="GO:0019237">
    <property type="term" value="F:centromeric DNA binding"/>
    <property type="evidence" value="ECO:0000318"/>
    <property type="project" value="GO_Central"/>
</dbReference>
<dbReference type="PANTHER" id="PTHR16684">
    <property type="entry name" value="CENTROMERE PROTEIN C"/>
    <property type="match status" value="1"/>
</dbReference>
<evidence type="ECO:0000256" key="1">
    <source>
        <dbReference type="ARBA" id="ARBA00004123"/>
    </source>
</evidence>
<keyword evidence="3" id="KW-0539">Nucleus</keyword>
<dbReference type="GO" id="GO:0051382">
    <property type="term" value="P:kinetochore assembly"/>
    <property type="evidence" value="ECO:0000318"/>
    <property type="project" value="GO_Central"/>
</dbReference>
<feature type="region of interest" description="Disordered" evidence="4">
    <location>
        <begin position="458"/>
        <end position="481"/>
    </location>
</feature>
<feature type="compositionally biased region" description="Polar residues" evidence="4">
    <location>
        <begin position="569"/>
        <end position="582"/>
    </location>
</feature>
<dbReference type="GO" id="GO:0051455">
    <property type="term" value="P:spindle attachment to meiosis I kinetochore"/>
    <property type="evidence" value="ECO:0000318"/>
    <property type="project" value="GO_Central"/>
</dbReference>
<accession>A0A1U7ZP32</accession>
<dbReference type="eggNOG" id="ENOG502QR44">
    <property type="taxonomic scope" value="Eukaryota"/>
</dbReference>
<dbReference type="Proteomes" id="UP000189703">
    <property type="component" value="Unplaced"/>
</dbReference>
<dbReference type="RefSeq" id="XP_010249869.1">
    <property type="nucleotide sequence ID" value="XM_010251567.1"/>
</dbReference>
<evidence type="ECO:0000256" key="3">
    <source>
        <dbReference type="ARBA" id="ARBA00023242"/>
    </source>
</evidence>
<feature type="region of interest" description="Disordered" evidence="4">
    <location>
        <begin position="374"/>
        <end position="437"/>
    </location>
</feature>
<feature type="region of interest" description="Disordered" evidence="4">
    <location>
        <begin position="337"/>
        <end position="357"/>
    </location>
</feature>
<evidence type="ECO:0000313" key="6">
    <source>
        <dbReference type="RefSeq" id="XP_010249869.1"/>
    </source>
</evidence>
<comment type="subcellular location">
    <subcellularLocation>
        <location evidence="1">Nucleus</location>
    </subcellularLocation>
</comment>
<name>A0A1U7ZP32_NELNU</name>
<dbReference type="GeneID" id="104592284"/>
<dbReference type="FunCoup" id="A0A1U7ZP32">
    <property type="interactions" value="1469"/>
</dbReference>
<dbReference type="GO" id="GO:0000776">
    <property type="term" value="C:kinetochore"/>
    <property type="evidence" value="ECO:0007669"/>
    <property type="project" value="InterPro"/>
</dbReference>
<dbReference type="KEGG" id="nnu:104592284"/>
<dbReference type="GO" id="GO:0051315">
    <property type="term" value="P:attachment of mitotic spindle microtubules to kinetochore"/>
    <property type="evidence" value="ECO:0000318"/>
    <property type="project" value="GO_Central"/>
</dbReference>
<feature type="region of interest" description="Disordered" evidence="4">
    <location>
        <begin position="569"/>
        <end position="639"/>
    </location>
</feature>
<protein>
    <submittedName>
        <fullName evidence="6">Uncharacterized protein LOC104592284 isoform X1</fullName>
    </submittedName>
</protein>
<sequence>MASKLQSADLVDPLVGLSTISLFPRTFKDSMKAVESEQQDMENIHNYLKSMTLKNPKKLLEQAKTILSNSSEPLDSELPCHISSEHEDGAAAAKGKGRPQERRPALGRKRARFSLKPNASQPTLDLDSSIDIDQLEDPEEYFLAHEKIENAKKEIQKQRGDVLINPNQQNLSTNVRCRRPGILGKTVNYKHRYSSISVDNEEISVSSQKEFEMDNPSQSDYSPHEEKKNQDGTSEEKERVGDEVEDVIPEEGSVALAENKVNNLLDELLSTNCNDLDADGTVSLLRERLQIKSIDLDKLSFPSLDSVRSNDVKAADEWSLRPRKALSDIHNIIRRTSTETSTEHKQMSGSPVCPKVSTTLQRSPLTSLFLLKRRMPDMDPPNDPFSSDGIDASPASHSFPVRGINRQILSPRVGTSNPEPENPTPAEDDGKGSSHSGKLQSLMLEEDISAGNEMDSGKLAAEDLGSPFDKPIHETSSGCDTDMNIGSNGSHGGLKDVAKDAQKQTVTPEQLKLGIESLSVDQQHCNGNQLDQPGSTLGDPCLEEQTSQRIDIPSEQNEKETYVVLIEQTNRNLSMMTPNQPSKPKLPPGNRRKRKGQIDQETSMIPSNQQSKAQAPPGNTRKRKALSHRNSLAGAGSSWESGVRRSHRIKFRPLEYWNGERFLYGRIHGSLATVIGLKYASPAKGDGKPTFKVKSYVSDEYKELVELAALH</sequence>
<feature type="compositionally biased region" description="Polar residues" evidence="4">
    <location>
        <begin position="599"/>
        <end position="613"/>
    </location>
</feature>
<comment type="similarity">
    <text evidence="2">Belongs to the CENP-C/MIF2 family.</text>
</comment>
<organism evidence="5 6">
    <name type="scientific">Nelumbo nucifera</name>
    <name type="common">Sacred lotus</name>
    <dbReference type="NCBI Taxonomy" id="4432"/>
    <lineage>
        <taxon>Eukaryota</taxon>
        <taxon>Viridiplantae</taxon>
        <taxon>Streptophyta</taxon>
        <taxon>Embryophyta</taxon>
        <taxon>Tracheophyta</taxon>
        <taxon>Spermatophyta</taxon>
        <taxon>Magnoliopsida</taxon>
        <taxon>Proteales</taxon>
        <taxon>Nelumbonaceae</taxon>
        <taxon>Nelumbo</taxon>
    </lineage>
</organism>
<evidence type="ECO:0000256" key="4">
    <source>
        <dbReference type="SAM" id="MobiDB-lite"/>
    </source>
</evidence>
<gene>
    <name evidence="6" type="primary">LOC104592284</name>
</gene>
<evidence type="ECO:0000256" key="2">
    <source>
        <dbReference type="ARBA" id="ARBA00010291"/>
    </source>
</evidence>
<proteinExistence type="inferred from homology"/>
<dbReference type="OrthoDB" id="1939643at2759"/>
<dbReference type="InterPro" id="IPR028386">
    <property type="entry name" value="CENP-C/Mif2/cnp3"/>
</dbReference>